<organism evidence="16 17">
    <name type="scientific">Athene cunicularia</name>
    <name type="common">Burrowing owl</name>
    <name type="synonym">Speotyto cunicularia</name>
    <dbReference type="NCBI Taxonomy" id="194338"/>
    <lineage>
        <taxon>Eukaryota</taxon>
        <taxon>Metazoa</taxon>
        <taxon>Chordata</taxon>
        <taxon>Craniata</taxon>
        <taxon>Vertebrata</taxon>
        <taxon>Euteleostomi</taxon>
        <taxon>Archelosauria</taxon>
        <taxon>Archosauria</taxon>
        <taxon>Dinosauria</taxon>
        <taxon>Saurischia</taxon>
        <taxon>Theropoda</taxon>
        <taxon>Coelurosauria</taxon>
        <taxon>Aves</taxon>
        <taxon>Neognathae</taxon>
        <taxon>Neoaves</taxon>
        <taxon>Telluraves</taxon>
        <taxon>Strigiformes</taxon>
        <taxon>Strigidae</taxon>
        <taxon>Athene</taxon>
    </lineage>
</organism>
<dbReference type="Pfam" id="PF00104">
    <property type="entry name" value="Hormone_recep"/>
    <property type="match status" value="1"/>
</dbReference>
<dbReference type="PROSITE" id="PS51030">
    <property type="entry name" value="NUCLEAR_REC_DBD_2"/>
    <property type="match status" value="1"/>
</dbReference>
<keyword evidence="11 13" id="KW-0675">Receptor</keyword>
<dbReference type="OMA" id="MTHIDGF"/>
<accession>A0A663LJ11</accession>
<evidence type="ECO:0000256" key="10">
    <source>
        <dbReference type="ARBA" id="ARBA00023163"/>
    </source>
</evidence>
<dbReference type="CDD" id="cd07173">
    <property type="entry name" value="NR_DBD_AR"/>
    <property type="match status" value="1"/>
</dbReference>
<dbReference type="SUPFAM" id="SSF57716">
    <property type="entry name" value="Glucocorticoid receptor-like (DNA-binding domain)"/>
    <property type="match status" value="1"/>
</dbReference>
<dbReference type="PROSITE" id="PS00031">
    <property type="entry name" value="NUCLEAR_REC_DBD_1"/>
    <property type="match status" value="1"/>
</dbReference>
<dbReference type="GO" id="GO:0008270">
    <property type="term" value="F:zinc ion binding"/>
    <property type="evidence" value="ECO:0007669"/>
    <property type="project" value="UniProtKB-KW"/>
</dbReference>
<comment type="similarity">
    <text evidence="3">Belongs to the nuclear hormone receptor family. NR3 subfamily.</text>
</comment>
<name>A0A663LJ11_ATHCN</name>
<evidence type="ECO:0000256" key="3">
    <source>
        <dbReference type="ARBA" id="ARBA00005413"/>
    </source>
</evidence>
<evidence type="ECO:0000259" key="14">
    <source>
        <dbReference type="PROSITE" id="PS51030"/>
    </source>
</evidence>
<dbReference type="Ensembl" id="ENSACUT00000000324.1">
    <property type="protein sequence ID" value="ENSACUP00000000306.1"/>
    <property type="gene ID" value="ENSACUG00000000228.1"/>
</dbReference>
<dbReference type="InterPro" id="IPR013088">
    <property type="entry name" value="Znf_NHR/GATA"/>
</dbReference>
<dbReference type="GO" id="GO:0005634">
    <property type="term" value="C:nucleus"/>
    <property type="evidence" value="ECO:0007669"/>
    <property type="project" value="UniProtKB-SubCell"/>
</dbReference>
<dbReference type="SUPFAM" id="SSF48508">
    <property type="entry name" value="Nuclear receptor ligand-binding domain"/>
    <property type="match status" value="1"/>
</dbReference>
<keyword evidence="10 13" id="KW-0804">Transcription</keyword>
<evidence type="ECO:0000313" key="16">
    <source>
        <dbReference type="Ensembl" id="ENSACUP00000000306.1"/>
    </source>
</evidence>
<evidence type="ECO:0000256" key="9">
    <source>
        <dbReference type="ARBA" id="ARBA00023125"/>
    </source>
</evidence>
<dbReference type="InterPro" id="IPR050200">
    <property type="entry name" value="Nuclear_hormone_rcpt_NR3"/>
</dbReference>
<keyword evidence="9 13" id="KW-0238">DNA-binding</keyword>
<dbReference type="PRINTS" id="PR00047">
    <property type="entry name" value="STROIDFINGER"/>
</dbReference>
<keyword evidence="8 13" id="KW-0805">Transcription regulation</keyword>
<evidence type="ECO:0000259" key="15">
    <source>
        <dbReference type="PROSITE" id="PS51843"/>
    </source>
</evidence>
<evidence type="ECO:0000256" key="5">
    <source>
        <dbReference type="ARBA" id="ARBA00022723"/>
    </source>
</evidence>
<dbReference type="Gene3D" id="3.30.50.10">
    <property type="entry name" value="Erythroid Transcription Factor GATA-1, subunit A"/>
    <property type="match status" value="1"/>
</dbReference>
<dbReference type="PROSITE" id="PS51843">
    <property type="entry name" value="NR_LBD"/>
    <property type="match status" value="1"/>
</dbReference>
<dbReference type="GO" id="GO:0043565">
    <property type="term" value="F:sequence-specific DNA binding"/>
    <property type="evidence" value="ECO:0007669"/>
    <property type="project" value="InterPro"/>
</dbReference>
<comment type="subcellular location">
    <subcellularLocation>
        <location evidence="2">Cytoplasm</location>
    </subcellularLocation>
    <subcellularLocation>
        <location evidence="1 13">Nucleus</location>
    </subcellularLocation>
</comment>
<evidence type="ECO:0000256" key="1">
    <source>
        <dbReference type="ARBA" id="ARBA00004123"/>
    </source>
</evidence>
<feature type="domain" description="NR LBD" evidence="15">
    <location>
        <begin position="137"/>
        <end position="351"/>
    </location>
</feature>
<dbReference type="GO" id="GO:0007165">
    <property type="term" value="P:signal transduction"/>
    <property type="evidence" value="ECO:0007669"/>
    <property type="project" value="UniProtKB-ARBA"/>
</dbReference>
<sequence length="351" mass="39957">GITWLNELEAGHEHVLPIDYYFPPQKTCLICGDEASGCHYGALTCGSCKVFFKRAAEGKQKYLCASRNDCTIDKFRRKNCPSCRLRKCYEAGMTLGARKLKKLGNLKTQDEAEAASSCSPSEEQASKMVMTHINGYECQPIFLNVLEAIEPGVVCAGHDNSQPDSFSNLLSSLNELGERQLVYVVKWAKALPGFRNLHVDDQMSIIQYSWMGLMVFAMGWRSFTNVNSRMLYFAPDLVFNEYRMHKSRMYSQCIRMRHLSQEFGWLQITPQEFLCMKALLFFSISKCSRLSSVDLQLLCAIAKDLHQFTFDLLIKAHMVSVDYPEMMAEIISVQVPKILSGKVKPIYFHPQ</sequence>
<evidence type="ECO:0000256" key="7">
    <source>
        <dbReference type="ARBA" id="ARBA00022833"/>
    </source>
</evidence>
<dbReference type="PRINTS" id="PR00398">
    <property type="entry name" value="STRDHORMONER"/>
</dbReference>
<dbReference type="Proteomes" id="UP000472269">
    <property type="component" value="Unplaced"/>
</dbReference>
<evidence type="ECO:0000256" key="12">
    <source>
        <dbReference type="ARBA" id="ARBA00023242"/>
    </source>
</evidence>
<keyword evidence="17" id="KW-1185">Reference proteome</keyword>
<keyword evidence="12 13" id="KW-0539">Nucleus</keyword>
<dbReference type="InterPro" id="IPR001628">
    <property type="entry name" value="Znf_hrmn_rcpt"/>
</dbReference>
<dbReference type="InterPro" id="IPR000536">
    <property type="entry name" value="Nucl_hrmn_rcpt_lig-bd"/>
</dbReference>
<protein>
    <submittedName>
        <fullName evidence="16">Androgen receptor</fullName>
    </submittedName>
</protein>
<evidence type="ECO:0000256" key="4">
    <source>
        <dbReference type="ARBA" id="ARBA00022490"/>
    </source>
</evidence>
<dbReference type="GO" id="GO:0005737">
    <property type="term" value="C:cytoplasm"/>
    <property type="evidence" value="ECO:0007669"/>
    <property type="project" value="UniProtKB-SubCell"/>
</dbReference>
<dbReference type="InterPro" id="IPR035500">
    <property type="entry name" value="NHR-like_dom_sf"/>
</dbReference>
<evidence type="ECO:0000256" key="8">
    <source>
        <dbReference type="ARBA" id="ARBA00023015"/>
    </source>
</evidence>
<keyword evidence="7 13" id="KW-0862">Zinc</keyword>
<dbReference type="GO" id="GO:0003700">
    <property type="term" value="F:DNA-binding transcription factor activity"/>
    <property type="evidence" value="ECO:0007669"/>
    <property type="project" value="InterPro"/>
</dbReference>
<reference evidence="16" key="2">
    <citation type="submission" date="2025-09" db="UniProtKB">
        <authorList>
            <consortium name="Ensembl"/>
        </authorList>
    </citation>
    <scope>IDENTIFICATION</scope>
</reference>
<keyword evidence="6 13" id="KW-0863">Zinc-finger</keyword>
<dbReference type="Pfam" id="PF00105">
    <property type="entry name" value="zf-C4"/>
    <property type="match status" value="1"/>
</dbReference>
<evidence type="ECO:0000313" key="17">
    <source>
        <dbReference type="Proteomes" id="UP000472269"/>
    </source>
</evidence>
<proteinExistence type="inferred from homology"/>
<dbReference type="InterPro" id="IPR001723">
    <property type="entry name" value="Nuclear_hrmn_rcpt"/>
</dbReference>
<dbReference type="Gene3D" id="1.10.565.10">
    <property type="entry name" value="Retinoid X Receptor"/>
    <property type="match status" value="1"/>
</dbReference>
<feature type="domain" description="Nuclear receptor" evidence="14">
    <location>
        <begin position="25"/>
        <end position="100"/>
    </location>
</feature>
<dbReference type="SMART" id="SM00399">
    <property type="entry name" value="ZnF_C4"/>
    <property type="match status" value="1"/>
</dbReference>
<dbReference type="FunFam" id="3.30.50.10:FF:000024">
    <property type="entry name" value="Androgen receptor"/>
    <property type="match status" value="1"/>
</dbReference>
<keyword evidence="4" id="KW-0963">Cytoplasm</keyword>
<evidence type="ECO:0000256" key="11">
    <source>
        <dbReference type="ARBA" id="ARBA00023170"/>
    </source>
</evidence>
<reference evidence="16" key="1">
    <citation type="submission" date="2025-08" db="UniProtKB">
        <authorList>
            <consortium name="Ensembl"/>
        </authorList>
    </citation>
    <scope>IDENTIFICATION</scope>
</reference>
<dbReference type="SMART" id="SM00430">
    <property type="entry name" value="HOLI"/>
    <property type="match status" value="1"/>
</dbReference>
<evidence type="ECO:0000256" key="6">
    <source>
        <dbReference type="ARBA" id="ARBA00022771"/>
    </source>
</evidence>
<keyword evidence="5 13" id="KW-0479">Metal-binding</keyword>
<evidence type="ECO:0000256" key="13">
    <source>
        <dbReference type="RuleBase" id="RU004334"/>
    </source>
</evidence>
<evidence type="ECO:0000256" key="2">
    <source>
        <dbReference type="ARBA" id="ARBA00004496"/>
    </source>
</evidence>
<dbReference type="AlphaFoldDB" id="A0A663LJ11"/>
<dbReference type="PANTHER" id="PTHR48092">
    <property type="entry name" value="KNIRPS-RELATED PROTEIN-RELATED"/>
    <property type="match status" value="1"/>
</dbReference>